<dbReference type="PROSITE" id="PS50296">
    <property type="entry name" value="SUI1"/>
    <property type="match status" value="1"/>
</dbReference>
<evidence type="ECO:0000256" key="2">
    <source>
        <dbReference type="ARBA" id="ARBA00022917"/>
    </source>
</evidence>
<dbReference type="AlphaFoldDB" id="A0A9W8G7Y8"/>
<gene>
    <name evidence="5" type="primary">EIF1B</name>
    <name evidence="5" type="ORF">GGI25_000585</name>
</gene>
<dbReference type="Gene3D" id="3.30.780.10">
    <property type="entry name" value="SUI1-like domain"/>
    <property type="match status" value="1"/>
</dbReference>
<keyword evidence="2" id="KW-0648">Protein biosynthesis</keyword>
<dbReference type="InterPro" id="IPR001950">
    <property type="entry name" value="SUI1"/>
</dbReference>
<feature type="region of interest" description="Disordered" evidence="3">
    <location>
        <begin position="1"/>
        <end position="59"/>
    </location>
</feature>
<comment type="caution">
    <text evidence="5">The sequence shown here is derived from an EMBL/GenBank/DDBJ whole genome shotgun (WGS) entry which is preliminary data.</text>
</comment>
<name>A0A9W8G7Y8_9FUNG</name>
<dbReference type="Pfam" id="PF01253">
    <property type="entry name" value="SUI1"/>
    <property type="match status" value="1"/>
</dbReference>
<keyword evidence="5" id="KW-0396">Initiation factor</keyword>
<accession>A0A9W8G7Y8</accession>
<sequence length="177" mass="19849">MSLSTTEIDNNEPSFNKVVVNPGEEISSSDEMEKAKKKSKSKKSKSKKSKPKGDALEGMVVDDAAFDPFDGGDQFGTVDPFDNDADEKEPVVDHIHIRIQQRNGRKTVTTMQGLPEMFDHKKMVKYFKNAFGCIGTVVNDPQHGSIIQLSGDQRIKLRDFLLDEQIARNEHIKVHGF</sequence>
<dbReference type="EMBL" id="JANBTW010000004">
    <property type="protein sequence ID" value="KAJ2680612.1"/>
    <property type="molecule type" value="Genomic_DNA"/>
</dbReference>
<dbReference type="InterPro" id="IPR036877">
    <property type="entry name" value="SUI1_dom_sf"/>
</dbReference>
<dbReference type="PANTHER" id="PTHR10388">
    <property type="entry name" value="EUKARYOTIC TRANSLATION INITIATION FACTOR SUI1"/>
    <property type="match status" value="1"/>
</dbReference>
<dbReference type="OrthoDB" id="10248435at2759"/>
<evidence type="ECO:0000256" key="1">
    <source>
        <dbReference type="ARBA" id="ARBA00005422"/>
    </source>
</evidence>
<reference evidence="5" key="1">
    <citation type="submission" date="2022-07" db="EMBL/GenBank/DDBJ databases">
        <title>Phylogenomic reconstructions and comparative analyses of Kickxellomycotina fungi.</title>
        <authorList>
            <person name="Reynolds N.K."/>
            <person name="Stajich J.E."/>
            <person name="Barry K."/>
            <person name="Grigoriev I.V."/>
            <person name="Crous P."/>
            <person name="Smith M.E."/>
        </authorList>
    </citation>
    <scope>NUCLEOTIDE SEQUENCE</scope>
    <source>
        <strain evidence="5">NRRL 3115</strain>
    </source>
</reference>
<evidence type="ECO:0000313" key="5">
    <source>
        <dbReference type="EMBL" id="KAJ2680612.1"/>
    </source>
</evidence>
<protein>
    <submittedName>
        <fullName evidence="5">Eukaryotic translation initiation factor 1b</fullName>
    </submittedName>
</protein>
<evidence type="ECO:0000256" key="3">
    <source>
        <dbReference type="SAM" id="MobiDB-lite"/>
    </source>
</evidence>
<dbReference type="CDD" id="cd11566">
    <property type="entry name" value="eIF1_SUI1"/>
    <property type="match status" value="1"/>
</dbReference>
<dbReference type="Proteomes" id="UP001151518">
    <property type="component" value="Unassembled WGS sequence"/>
</dbReference>
<dbReference type="SUPFAM" id="SSF55159">
    <property type="entry name" value="eIF1-like"/>
    <property type="match status" value="1"/>
</dbReference>
<feature type="compositionally biased region" description="Polar residues" evidence="3">
    <location>
        <begin position="1"/>
        <end position="14"/>
    </location>
</feature>
<evidence type="ECO:0000259" key="4">
    <source>
        <dbReference type="PROSITE" id="PS50296"/>
    </source>
</evidence>
<dbReference type="InterPro" id="IPR005874">
    <property type="entry name" value="SUI1_euk"/>
</dbReference>
<comment type="similarity">
    <text evidence="1">Belongs to the SUI1 family.</text>
</comment>
<evidence type="ECO:0000313" key="6">
    <source>
        <dbReference type="Proteomes" id="UP001151518"/>
    </source>
</evidence>
<proteinExistence type="inferred from homology"/>
<feature type="compositionally biased region" description="Basic residues" evidence="3">
    <location>
        <begin position="35"/>
        <end position="50"/>
    </location>
</feature>
<organism evidence="5 6">
    <name type="scientific">Coemansia spiralis</name>
    <dbReference type="NCBI Taxonomy" id="417178"/>
    <lineage>
        <taxon>Eukaryota</taxon>
        <taxon>Fungi</taxon>
        <taxon>Fungi incertae sedis</taxon>
        <taxon>Zoopagomycota</taxon>
        <taxon>Kickxellomycotina</taxon>
        <taxon>Kickxellomycetes</taxon>
        <taxon>Kickxellales</taxon>
        <taxon>Kickxellaceae</taxon>
        <taxon>Coemansia</taxon>
    </lineage>
</organism>
<feature type="domain" description="SUI1" evidence="4">
    <location>
        <begin position="95"/>
        <end position="165"/>
    </location>
</feature>
<dbReference type="GO" id="GO:0003743">
    <property type="term" value="F:translation initiation factor activity"/>
    <property type="evidence" value="ECO:0007669"/>
    <property type="project" value="UniProtKB-KW"/>
</dbReference>